<feature type="region of interest" description="Disordered" evidence="1">
    <location>
        <begin position="52"/>
        <end position="83"/>
    </location>
</feature>
<dbReference type="WBParaSite" id="GPLIN_000169900">
    <property type="protein sequence ID" value="GPLIN_000169900"/>
    <property type="gene ID" value="GPLIN_000169900"/>
</dbReference>
<reference evidence="3" key="3">
    <citation type="submission" date="2016-06" db="UniProtKB">
        <authorList>
            <consortium name="WormBaseParasite"/>
        </authorList>
    </citation>
    <scope>IDENTIFICATION</scope>
</reference>
<dbReference type="AlphaFoldDB" id="A0A183BM64"/>
<dbReference type="Proteomes" id="UP000050741">
    <property type="component" value="Unassembled WGS sequence"/>
</dbReference>
<evidence type="ECO:0000313" key="3">
    <source>
        <dbReference type="WBParaSite" id="GPLIN_000169900"/>
    </source>
</evidence>
<feature type="compositionally biased region" description="Pro residues" evidence="1">
    <location>
        <begin position="56"/>
        <end position="65"/>
    </location>
</feature>
<proteinExistence type="predicted"/>
<evidence type="ECO:0000256" key="1">
    <source>
        <dbReference type="SAM" id="MobiDB-lite"/>
    </source>
</evidence>
<feature type="compositionally biased region" description="Gly residues" evidence="1">
    <location>
        <begin position="74"/>
        <end position="83"/>
    </location>
</feature>
<accession>A0A183BM64</accession>
<sequence>MELIFKERLLVLQNFRLRLSNRPGKMSQRFIAFFLLFIAFFGIASARIRRGSYGYNPPPTPPPQPCGGQYNQYGSGGSGGSGGGSGGALFGATASRATMVKAAVVVGDPAAWAAARLNSEAGRPAVAEGAVDQIG</sequence>
<reference evidence="2" key="1">
    <citation type="submission" date="2013-12" db="EMBL/GenBank/DDBJ databases">
        <authorList>
            <person name="Aslett M."/>
        </authorList>
    </citation>
    <scope>NUCLEOTIDE SEQUENCE [LARGE SCALE GENOMIC DNA]</scope>
    <source>
        <strain evidence="2">Lindley</strain>
    </source>
</reference>
<reference evidence="2" key="2">
    <citation type="submission" date="2014-05" db="EMBL/GenBank/DDBJ databases">
        <title>The genome and life-stage specific transcriptomes of Globodera pallida elucidate key aspects of plant parasitism by a cyst nematode.</title>
        <authorList>
            <person name="Cotton J.A."/>
            <person name="Lilley C.J."/>
            <person name="Jones L.M."/>
            <person name="Kikuchi T."/>
            <person name="Reid A.J."/>
            <person name="Thorpe P."/>
            <person name="Tsai I.J."/>
            <person name="Beasley H."/>
            <person name="Blok V."/>
            <person name="Cock P.J.A."/>
            <person name="Van den Akker S.E."/>
            <person name="Holroyd N."/>
            <person name="Hunt M."/>
            <person name="Mantelin S."/>
            <person name="Naghra H."/>
            <person name="Pain A."/>
            <person name="Palomares-Rius J.E."/>
            <person name="Zarowiecki M."/>
            <person name="Berriman M."/>
            <person name="Jones J.T."/>
            <person name="Urwin P.E."/>
        </authorList>
    </citation>
    <scope>NUCLEOTIDE SEQUENCE [LARGE SCALE GENOMIC DNA]</scope>
    <source>
        <strain evidence="2">Lindley</strain>
    </source>
</reference>
<evidence type="ECO:0000313" key="2">
    <source>
        <dbReference type="Proteomes" id="UP000050741"/>
    </source>
</evidence>
<protein>
    <submittedName>
        <fullName evidence="3">Uncharacterized protein</fullName>
    </submittedName>
</protein>
<keyword evidence="2" id="KW-1185">Reference proteome</keyword>
<name>A0A183BM64_GLOPA</name>
<organism evidence="2 3">
    <name type="scientific">Globodera pallida</name>
    <name type="common">Potato cyst nematode worm</name>
    <name type="synonym">Heterodera pallida</name>
    <dbReference type="NCBI Taxonomy" id="36090"/>
    <lineage>
        <taxon>Eukaryota</taxon>
        <taxon>Metazoa</taxon>
        <taxon>Ecdysozoa</taxon>
        <taxon>Nematoda</taxon>
        <taxon>Chromadorea</taxon>
        <taxon>Rhabditida</taxon>
        <taxon>Tylenchina</taxon>
        <taxon>Tylenchomorpha</taxon>
        <taxon>Tylenchoidea</taxon>
        <taxon>Heteroderidae</taxon>
        <taxon>Heteroderinae</taxon>
        <taxon>Globodera</taxon>
    </lineage>
</organism>